<dbReference type="Pfam" id="PF03807">
    <property type="entry name" value="F420_oxidored"/>
    <property type="match status" value="1"/>
</dbReference>
<evidence type="ECO:0000256" key="5">
    <source>
        <dbReference type="NCBIfam" id="TIGR00112"/>
    </source>
</evidence>
<organism evidence="9 10">
    <name type="scientific">Legionella clemsonensis</name>
    <dbReference type="NCBI Taxonomy" id="1867846"/>
    <lineage>
        <taxon>Bacteria</taxon>
        <taxon>Pseudomonadati</taxon>
        <taxon>Pseudomonadota</taxon>
        <taxon>Gammaproteobacteria</taxon>
        <taxon>Legionellales</taxon>
        <taxon>Legionellaceae</taxon>
        <taxon>Legionella</taxon>
    </lineage>
</organism>
<dbReference type="InterPro" id="IPR000304">
    <property type="entry name" value="Pyrroline-COOH_reductase"/>
</dbReference>
<reference evidence="10" key="1">
    <citation type="submission" date="2016-07" db="EMBL/GenBank/DDBJ databases">
        <authorList>
            <person name="Florea S."/>
            <person name="Webb J.S."/>
            <person name="Jaromczyk J."/>
            <person name="Schardl C.L."/>
        </authorList>
    </citation>
    <scope>NUCLEOTIDE SEQUENCE [LARGE SCALE GENOMIC DNA]</scope>
    <source>
        <strain evidence="10">CDC-D5610</strain>
    </source>
</reference>
<dbReference type="RefSeq" id="WP_094091656.1">
    <property type="nucleotide sequence ID" value="NZ_CP016397.1"/>
</dbReference>
<proteinExistence type="inferred from homology"/>
<dbReference type="Gene3D" id="1.10.3730.10">
    <property type="entry name" value="ProC C-terminal domain-like"/>
    <property type="match status" value="1"/>
</dbReference>
<dbReference type="InterPro" id="IPR028939">
    <property type="entry name" value="P5C_Rdtase_cat_N"/>
</dbReference>
<comment type="catalytic activity">
    <reaction evidence="4">
        <text>L-proline + NAD(+) = (S)-1-pyrroline-5-carboxylate + NADH + 2 H(+)</text>
        <dbReference type="Rhea" id="RHEA:14105"/>
        <dbReference type="ChEBI" id="CHEBI:15378"/>
        <dbReference type="ChEBI" id="CHEBI:17388"/>
        <dbReference type="ChEBI" id="CHEBI:57540"/>
        <dbReference type="ChEBI" id="CHEBI:57945"/>
        <dbReference type="ChEBI" id="CHEBI:60039"/>
        <dbReference type="EC" id="1.5.1.2"/>
    </reaction>
</comment>
<evidence type="ECO:0000256" key="1">
    <source>
        <dbReference type="ARBA" id="ARBA00005525"/>
    </source>
</evidence>
<dbReference type="UniPathway" id="UPA00098">
    <property type="reaction ID" value="UER00361"/>
</dbReference>
<dbReference type="PANTHER" id="PTHR11645:SF0">
    <property type="entry name" value="PYRROLINE-5-CARBOXYLATE REDUCTASE 3"/>
    <property type="match status" value="1"/>
</dbReference>
<keyword evidence="10" id="KW-1185">Reference proteome</keyword>
<evidence type="ECO:0000256" key="6">
    <source>
        <dbReference type="PIRSR" id="PIRSR000193-1"/>
    </source>
</evidence>
<accession>A0A222P4R2</accession>
<keyword evidence="4" id="KW-0028">Amino-acid biosynthesis</keyword>
<dbReference type="PANTHER" id="PTHR11645">
    <property type="entry name" value="PYRROLINE-5-CARBOXYLATE REDUCTASE"/>
    <property type="match status" value="1"/>
</dbReference>
<dbReference type="Proteomes" id="UP000201728">
    <property type="component" value="Chromosome"/>
</dbReference>
<dbReference type="InterPro" id="IPR036291">
    <property type="entry name" value="NAD(P)-bd_dom_sf"/>
</dbReference>
<dbReference type="KEGG" id="lcd:clem_11495"/>
<dbReference type="FunFam" id="1.10.3730.10:FF:000001">
    <property type="entry name" value="Pyrroline-5-carboxylate reductase"/>
    <property type="match status" value="1"/>
</dbReference>
<dbReference type="AlphaFoldDB" id="A0A222P4R2"/>
<keyword evidence="3 4" id="KW-0560">Oxidoreductase</keyword>
<dbReference type="SUPFAM" id="SSF51735">
    <property type="entry name" value="NAD(P)-binding Rossmann-fold domains"/>
    <property type="match status" value="1"/>
</dbReference>
<name>A0A222P4R2_9GAMM</name>
<evidence type="ECO:0000256" key="3">
    <source>
        <dbReference type="ARBA" id="ARBA00023002"/>
    </source>
</evidence>
<dbReference type="PIRSF" id="PIRSF000193">
    <property type="entry name" value="Pyrrol-5-carb_rd"/>
    <property type="match status" value="1"/>
</dbReference>
<comment type="function">
    <text evidence="4">Catalyzes the reduction of 1-pyrroline-5-carboxylate (PCA) to L-proline.</text>
</comment>
<dbReference type="Gene3D" id="3.40.50.720">
    <property type="entry name" value="NAD(P)-binding Rossmann-like Domain"/>
    <property type="match status" value="1"/>
</dbReference>
<feature type="binding site" evidence="6">
    <location>
        <position position="31"/>
    </location>
    <ligand>
        <name>NADP(+)</name>
        <dbReference type="ChEBI" id="CHEBI:58349"/>
    </ligand>
</feature>
<feature type="binding site" evidence="6">
    <location>
        <begin position="6"/>
        <end position="11"/>
    </location>
    <ligand>
        <name>NADP(+)</name>
        <dbReference type="ChEBI" id="CHEBI:58349"/>
    </ligand>
</feature>
<feature type="domain" description="Pyrroline-5-carboxylate reductase dimerisation" evidence="8">
    <location>
        <begin position="155"/>
        <end position="257"/>
    </location>
</feature>
<dbReference type="NCBIfam" id="TIGR00112">
    <property type="entry name" value="proC"/>
    <property type="match status" value="1"/>
</dbReference>
<comment type="catalytic activity">
    <reaction evidence="4">
        <text>L-proline + NADP(+) = (S)-1-pyrroline-5-carboxylate + NADPH + 2 H(+)</text>
        <dbReference type="Rhea" id="RHEA:14109"/>
        <dbReference type="ChEBI" id="CHEBI:15378"/>
        <dbReference type="ChEBI" id="CHEBI:17388"/>
        <dbReference type="ChEBI" id="CHEBI:57783"/>
        <dbReference type="ChEBI" id="CHEBI:58349"/>
        <dbReference type="ChEBI" id="CHEBI:60039"/>
        <dbReference type="EC" id="1.5.1.2"/>
    </reaction>
</comment>
<feature type="domain" description="Pyrroline-5-carboxylate reductase catalytic N-terminal" evidence="7">
    <location>
        <begin position="2"/>
        <end position="91"/>
    </location>
</feature>
<dbReference type="EMBL" id="CP016397">
    <property type="protein sequence ID" value="ASQ46836.1"/>
    <property type="molecule type" value="Genomic_DNA"/>
</dbReference>
<keyword evidence="4" id="KW-0963">Cytoplasm</keyword>
<evidence type="ECO:0000256" key="4">
    <source>
        <dbReference type="HAMAP-Rule" id="MF_01925"/>
    </source>
</evidence>
<dbReference type="InterPro" id="IPR008927">
    <property type="entry name" value="6-PGluconate_DH-like_C_sf"/>
</dbReference>
<gene>
    <name evidence="4 9" type="primary">proC</name>
    <name evidence="9" type="ORF">clem_11495</name>
</gene>
<dbReference type="GO" id="GO:0005737">
    <property type="term" value="C:cytoplasm"/>
    <property type="evidence" value="ECO:0007669"/>
    <property type="project" value="UniProtKB-SubCell"/>
</dbReference>
<dbReference type="GO" id="GO:0004735">
    <property type="term" value="F:pyrroline-5-carboxylate reductase activity"/>
    <property type="evidence" value="ECO:0007669"/>
    <property type="project" value="UniProtKB-UniRule"/>
</dbReference>
<evidence type="ECO:0000259" key="8">
    <source>
        <dbReference type="Pfam" id="PF14748"/>
    </source>
</evidence>
<evidence type="ECO:0000259" key="7">
    <source>
        <dbReference type="Pfam" id="PF03807"/>
    </source>
</evidence>
<dbReference type="OrthoDB" id="9805754at2"/>
<keyword evidence="2 4" id="KW-0521">NADP</keyword>
<dbReference type="GO" id="GO:0055129">
    <property type="term" value="P:L-proline biosynthetic process"/>
    <property type="evidence" value="ECO:0007669"/>
    <property type="project" value="UniProtKB-UniRule"/>
</dbReference>
<protein>
    <recommendedName>
        <fullName evidence="4 5">Pyrroline-5-carboxylate reductase</fullName>
        <shortName evidence="4">P5C reductase</shortName>
        <shortName evidence="4">P5CR</shortName>
        <ecNumber evidence="4 5">1.5.1.2</ecNumber>
    </recommendedName>
    <alternativeName>
        <fullName evidence="4">PCA reductase</fullName>
    </alternativeName>
</protein>
<evidence type="ECO:0000313" key="10">
    <source>
        <dbReference type="Proteomes" id="UP000201728"/>
    </source>
</evidence>
<comment type="subcellular location">
    <subcellularLocation>
        <location evidence="4">Cytoplasm</location>
    </subcellularLocation>
</comment>
<sequence>MKISFIGFGNMAQAIARGLSVNKGYQILAASPSLPSGVNEEGIITSPSNLEIIRNAEIIILAVKPDKIGEVLQEIGQELPTNSLLISIAAGVKIASLEKYCRKKQAIIRSMPNLAISIAKGATPLIANLSSSSQHKQWAEEIFQSLALIHWTANENDLNCFTALSGSGPAYIFLLMEAMIDAAKKSGLDEEVAQAFTLQTFRGALGLANKNKNISTLREEVTSPGGTTAAALAVLNNHDFHALIHEAMKAAVKRAEDLSF</sequence>
<feature type="binding site" evidence="6">
    <location>
        <begin position="62"/>
        <end position="65"/>
    </location>
    <ligand>
        <name>NADP(+)</name>
        <dbReference type="ChEBI" id="CHEBI:58349"/>
    </ligand>
</feature>
<feature type="binding site" evidence="6">
    <location>
        <position position="49"/>
    </location>
    <ligand>
        <name>NADPH</name>
        <dbReference type="ChEBI" id="CHEBI:57783"/>
    </ligand>
</feature>
<comment type="pathway">
    <text evidence="4">Amino-acid biosynthesis; L-proline biosynthesis; L-proline from L-glutamate 5-semialdehyde: step 1/1.</text>
</comment>
<evidence type="ECO:0000313" key="9">
    <source>
        <dbReference type="EMBL" id="ASQ46836.1"/>
    </source>
</evidence>
<dbReference type="HAMAP" id="MF_01925">
    <property type="entry name" value="P5C_reductase"/>
    <property type="match status" value="1"/>
</dbReference>
<dbReference type="EC" id="1.5.1.2" evidence="4 5"/>
<dbReference type="SUPFAM" id="SSF48179">
    <property type="entry name" value="6-phosphogluconate dehydrogenase C-terminal domain-like"/>
    <property type="match status" value="1"/>
</dbReference>
<keyword evidence="4" id="KW-0641">Proline biosynthesis</keyword>
<comment type="similarity">
    <text evidence="1 4">Belongs to the pyrroline-5-carboxylate reductase family.</text>
</comment>
<evidence type="ECO:0000256" key="2">
    <source>
        <dbReference type="ARBA" id="ARBA00022857"/>
    </source>
</evidence>
<dbReference type="Pfam" id="PF14748">
    <property type="entry name" value="P5CR_dimer"/>
    <property type="match status" value="1"/>
</dbReference>
<dbReference type="InterPro" id="IPR029036">
    <property type="entry name" value="P5CR_dimer"/>
</dbReference>